<dbReference type="Pfam" id="PF00271">
    <property type="entry name" value="Helicase_C"/>
    <property type="match status" value="1"/>
</dbReference>
<proteinExistence type="inferred from homology"/>
<dbReference type="SMART" id="SM00487">
    <property type="entry name" value="DEXDc"/>
    <property type="match status" value="1"/>
</dbReference>
<dbReference type="FunFam" id="3.40.50.300:FF:000296">
    <property type="entry name" value="ATP-dependent DNA helicase RecQ"/>
    <property type="match status" value="1"/>
</dbReference>
<evidence type="ECO:0000256" key="3">
    <source>
        <dbReference type="ARBA" id="ARBA00005446"/>
    </source>
</evidence>
<dbReference type="GO" id="GO:0043590">
    <property type="term" value="C:bacterial nucleoid"/>
    <property type="evidence" value="ECO:0007669"/>
    <property type="project" value="TreeGrafter"/>
</dbReference>
<dbReference type="GO" id="GO:0016787">
    <property type="term" value="F:hydrolase activity"/>
    <property type="evidence" value="ECO:0007669"/>
    <property type="project" value="UniProtKB-KW"/>
</dbReference>
<evidence type="ECO:0000259" key="19">
    <source>
        <dbReference type="PROSITE" id="PS51192"/>
    </source>
</evidence>
<dbReference type="GO" id="GO:0006281">
    <property type="term" value="P:DNA repair"/>
    <property type="evidence" value="ECO:0007669"/>
    <property type="project" value="UniProtKB-KW"/>
</dbReference>
<keyword evidence="10" id="KW-0067">ATP-binding</keyword>
<keyword evidence="11" id="KW-0238">DNA-binding</keyword>
<evidence type="ECO:0000256" key="11">
    <source>
        <dbReference type="ARBA" id="ARBA00023125"/>
    </source>
</evidence>
<accession>A0A5C5X143</accession>
<keyword evidence="9" id="KW-0862">Zinc</keyword>
<evidence type="ECO:0000256" key="10">
    <source>
        <dbReference type="ARBA" id="ARBA00022840"/>
    </source>
</evidence>
<evidence type="ECO:0000256" key="13">
    <source>
        <dbReference type="ARBA" id="ARBA00023204"/>
    </source>
</evidence>
<dbReference type="Pfam" id="PF00570">
    <property type="entry name" value="HRDC"/>
    <property type="match status" value="1"/>
</dbReference>
<dbReference type="PANTHER" id="PTHR13710">
    <property type="entry name" value="DNA HELICASE RECQ FAMILY MEMBER"/>
    <property type="match status" value="1"/>
</dbReference>
<gene>
    <name evidence="21" type="primary">recQ_4</name>
    <name evidence="21" type="ORF">CA85_41110</name>
</gene>
<comment type="similarity">
    <text evidence="3">Belongs to the helicase family. RecQ subfamily.</text>
</comment>
<evidence type="ECO:0000256" key="5">
    <source>
        <dbReference type="ARBA" id="ARBA00022741"/>
    </source>
</evidence>
<dbReference type="GO" id="GO:0005737">
    <property type="term" value="C:cytoplasm"/>
    <property type="evidence" value="ECO:0007669"/>
    <property type="project" value="TreeGrafter"/>
</dbReference>
<evidence type="ECO:0000256" key="1">
    <source>
        <dbReference type="ARBA" id="ARBA00001946"/>
    </source>
</evidence>
<dbReference type="InterPro" id="IPR010997">
    <property type="entry name" value="HRDC-like_sf"/>
</dbReference>
<evidence type="ECO:0000256" key="16">
    <source>
        <dbReference type="NCBIfam" id="TIGR01389"/>
    </source>
</evidence>
<dbReference type="CDD" id="cd17920">
    <property type="entry name" value="DEXHc_RecQ"/>
    <property type="match status" value="1"/>
</dbReference>
<dbReference type="SMART" id="SM00490">
    <property type="entry name" value="HELICc"/>
    <property type="match status" value="1"/>
</dbReference>
<dbReference type="GO" id="GO:0043138">
    <property type="term" value="F:3'-5' DNA helicase activity"/>
    <property type="evidence" value="ECO:0007669"/>
    <property type="project" value="UniProtKB-EC"/>
</dbReference>
<dbReference type="CDD" id="cd18794">
    <property type="entry name" value="SF2_C_RecQ"/>
    <property type="match status" value="1"/>
</dbReference>
<dbReference type="InterPro" id="IPR002121">
    <property type="entry name" value="HRDC_dom"/>
</dbReference>
<evidence type="ECO:0000313" key="21">
    <source>
        <dbReference type="EMBL" id="TWT56578.1"/>
    </source>
</evidence>
<dbReference type="EC" id="5.6.2.4" evidence="16"/>
<dbReference type="Gene3D" id="3.40.50.300">
    <property type="entry name" value="P-loop containing nucleotide triphosphate hydrolases"/>
    <property type="match status" value="2"/>
</dbReference>
<feature type="domain" description="Helicase C-terminal" evidence="20">
    <location>
        <begin position="222"/>
        <end position="370"/>
    </location>
</feature>
<dbReference type="GO" id="GO:0005524">
    <property type="term" value="F:ATP binding"/>
    <property type="evidence" value="ECO:0007669"/>
    <property type="project" value="UniProtKB-KW"/>
</dbReference>
<evidence type="ECO:0000256" key="12">
    <source>
        <dbReference type="ARBA" id="ARBA00023172"/>
    </source>
</evidence>
<keyword evidence="7 21" id="KW-0378">Hydrolase</keyword>
<dbReference type="GO" id="GO:0003677">
    <property type="term" value="F:DNA binding"/>
    <property type="evidence" value="ECO:0007669"/>
    <property type="project" value="UniProtKB-KW"/>
</dbReference>
<feature type="compositionally biased region" description="Low complexity" evidence="17">
    <location>
        <begin position="618"/>
        <end position="631"/>
    </location>
</feature>
<feature type="domain" description="Helicase ATP-binding" evidence="19">
    <location>
        <begin position="33"/>
        <end position="201"/>
    </location>
</feature>
<dbReference type="Pfam" id="PF00270">
    <property type="entry name" value="DEAD"/>
    <property type="match status" value="1"/>
</dbReference>
<dbReference type="InterPro" id="IPR029491">
    <property type="entry name" value="Helicase_HTH"/>
</dbReference>
<keyword evidence="14" id="KW-0413">Isomerase</keyword>
<dbReference type="Gene3D" id="1.10.150.80">
    <property type="entry name" value="HRDC domain"/>
    <property type="match status" value="1"/>
</dbReference>
<dbReference type="PROSITE" id="PS51194">
    <property type="entry name" value="HELICASE_CTER"/>
    <property type="match status" value="1"/>
</dbReference>
<evidence type="ECO:0000256" key="7">
    <source>
        <dbReference type="ARBA" id="ARBA00022801"/>
    </source>
</evidence>
<dbReference type="EMBL" id="SJPK01000012">
    <property type="protein sequence ID" value="TWT56578.1"/>
    <property type="molecule type" value="Genomic_DNA"/>
</dbReference>
<keyword evidence="6" id="KW-0227">DNA damage</keyword>
<dbReference type="AlphaFoldDB" id="A0A5C5X143"/>
<evidence type="ECO:0000256" key="4">
    <source>
        <dbReference type="ARBA" id="ARBA00022723"/>
    </source>
</evidence>
<dbReference type="GO" id="GO:0009432">
    <property type="term" value="P:SOS response"/>
    <property type="evidence" value="ECO:0007669"/>
    <property type="project" value="UniProtKB-UniRule"/>
</dbReference>
<evidence type="ECO:0000256" key="9">
    <source>
        <dbReference type="ARBA" id="ARBA00022833"/>
    </source>
</evidence>
<evidence type="ECO:0000313" key="22">
    <source>
        <dbReference type="Proteomes" id="UP000318053"/>
    </source>
</evidence>
<comment type="catalytic activity">
    <reaction evidence="15">
        <text>Couples ATP hydrolysis with the unwinding of duplex DNA by translocating in the 3'-5' direction.</text>
        <dbReference type="EC" id="5.6.2.4"/>
    </reaction>
</comment>
<name>A0A5C5X143_9BACT</name>
<reference evidence="21 22" key="1">
    <citation type="submission" date="2019-02" db="EMBL/GenBank/DDBJ databases">
        <title>Deep-cultivation of Planctomycetes and their phenomic and genomic characterization uncovers novel biology.</title>
        <authorList>
            <person name="Wiegand S."/>
            <person name="Jogler M."/>
            <person name="Boedeker C."/>
            <person name="Pinto D."/>
            <person name="Vollmers J."/>
            <person name="Rivas-Marin E."/>
            <person name="Kohn T."/>
            <person name="Peeters S.H."/>
            <person name="Heuer A."/>
            <person name="Rast P."/>
            <person name="Oberbeckmann S."/>
            <person name="Bunk B."/>
            <person name="Jeske O."/>
            <person name="Meyerdierks A."/>
            <person name="Storesund J.E."/>
            <person name="Kallscheuer N."/>
            <person name="Luecker S."/>
            <person name="Lage O.M."/>
            <person name="Pohl T."/>
            <person name="Merkel B.J."/>
            <person name="Hornburger P."/>
            <person name="Mueller R.-W."/>
            <person name="Bruemmer F."/>
            <person name="Labrenz M."/>
            <person name="Spormann A.M."/>
            <person name="Op Den Camp H."/>
            <person name="Overmann J."/>
            <person name="Amann R."/>
            <person name="Jetten M.S.M."/>
            <person name="Mascher T."/>
            <person name="Medema M.H."/>
            <person name="Devos D.P."/>
            <person name="Kaster A.-K."/>
            <person name="Ovreas L."/>
            <person name="Rohde M."/>
            <person name="Galperin M.Y."/>
            <person name="Jogler C."/>
        </authorList>
    </citation>
    <scope>NUCLEOTIDE SEQUENCE [LARGE SCALE GENOMIC DNA]</scope>
    <source>
        <strain evidence="21 22">CA85</strain>
    </source>
</reference>
<evidence type="ECO:0000259" key="20">
    <source>
        <dbReference type="PROSITE" id="PS51194"/>
    </source>
</evidence>
<comment type="caution">
    <text evidence="21">The sequence shown here is derived from an EMBL/GenBank/DDBJ whole genome shotgun (WGS) entry which is preliminary data.</text>
</comment>
<keyword evidence="8 21" id="KW-0347">Helicase</keyword>
<dbReference type="NCBIfam" id="TIGR00614">
    <property type="entry name" value="recQ_fam"/>
    <property type="match status" value="1"/>
</dbReference>
<evidence type="ECO:0000256" key="2">
    <source>
        <dbReference type="ARBA" id="ARBA00001947"/>
    </source>
</evidence>
<dbReference type="GO" id="GO:0009378">
    <property type="term" value="F:four-way junction helicase activity"/>
    <property type="evidence" value="ECO:0007669"/>
    <property type="project" value="TreeGrafter"/>
</dbReference>
<keyword evidence="12" id="KW-0233">DNA recombination</keyword>
<comment type="cofactor">
    <cofactor evidence="2">
        <name>Zn(2+)</name>
        <dbReference type="ChEBI" id="CHEBI:29105"/>
    </cofactor>
</comment>
<keyword evidence="22" id="KW-1185">Reference proteome</keyword>
<dbReference type="Gene3D" id="1.10.10.10">
    <property type="entry name" value="Winged helix-like DNA-binding domain superfamily/Winged helix DNA-binding domain"/>
    <property type="match status" value="1"/>
</dbReference>
<dbReference type="PROSITE" id="PS51192">
    <property type="entry name" value="HELICASE_ATP_BIND_1"/>
    <property type="match status" value="1"/>
</dbReference>
<dbReference type="InterPro" id="IPR014001">
    <property type="entry name" value="Helicase_ATP-bd"/>
</dbReference>
<dbReference type="Pfam" id="PF14493">
    <property type="entry name" value="HTH_40"/>
    <property type="match status" value="1"/>
</dbReference>
<sequence>MVHSTQDESSSAREILAQVWGFDDFRPLQEEAVGDVIAGRDSVVVLPTGGGKSLCYQVPALVRDGMAVVVSPLISLMKDQVDALQSNGVAAALVNSTQSEDQKRETAARIRRGEIRLLYLAPERLLSPRTLDFLTSIPISFFAIDEAHCVSNWGHDFRPEYRGLRVLKQRFPEASVHAFTATASERVREDIAEQLELRQPQMLVGSFDRPNLTYRMLRRDNALQQIMGVVEQHPGESGIVYCITRKEVEQTAAALAARGISTKPYHAGLDDVTRHANQEAFIREQVDVIVATVAFGMGIDKSNVRFVIHAGMPKSIEHYQQESGRAGRDGLASQCILLYSGGDLMTWKRILEMGDRSNFDEAMANVNAMAELCSGVQCRHAAIVNYFGQEFDVDNCNACDVCLGELDTVDDPITLSQKILSNVLRLQERFGVAYNVKVLTGSRDQKITRAGHDQLSTHNLLGNESAANVRTWIEQLVSQRFLQRTGEYNVLQLTPAGRELLHRRGTVTLTRAAPSSGGRSAKSPAVDSWEGVDRALFDALRAKRSELATERGVPAYIVFGDAVLRDLARIRPTSIARLGDIRGIGQRKLEEYGEIFLTEIDAYCQQTDLSRDVAGADSPSTPVSTSSPPKSIKGAMAQQEADEMFAKGISIDEVAEKMGRASSTVCGYLSEYLRSAEITDASAWVSPERIRLIEAAIPASEDGRLKPIFEAVQSQQTLDPPISCDEIRIVFTCWQNRVDA</sequence>
<evidence type="ECO:0000256" key="6">
    <source>
        <dbReference type="ARBA" id="ARBA00022763"/>
    </source>
</evidence>
<dbReference type="FunFam" id="3.40.50.300:FF:000156">
    <property type="entry name" value="ATP-dependent DNA helicase recQ"/>
    <property type="match status" value="1"/>
</dbReference>
<dbReference type="InterPro" id="IPR018982">
    <property type="entry name" value="RQC_domain"/>
</dbReference>
<dbReference type="InterPro" id="IPR004589">
    <property type="entry name" value="DNA_helicase_ATP-dep_RecQ"/>
</dbReference>
<evidence type="ECO:0000256" key="8">
    <source>
        <dbReference type="ARBA" id="ARBA00022806"/>
    </source>
</evidence>
<feature type="domain" description="HRDC" evidence="18">
    <location>
        <begin position="530"/>
        <end position="610"/>
    </location>
</feature>
<dbReference type="GO" id="GO:0006260">
    <property type="term" value="P:DNA replication"/>
    <property type="evidence" value="ECO:0007669"/>
    <property type="project" value="InterPro"/>
</dbReference>
<dbReference type="SMART" id="SM00341">
    <property type="entry name" value="HRDC"/>
    <property type="match status" value="1"/>
</dbReference>
<dbReference type="InterPro" id="IPR006293">
    <property type="entry name" value="DNA_helicase_ATP-dep_RecQ_bac"/>
</dbReference>
<dbReference type="InterPro" id="IPR036388">
    <property type="entry name" value="WH-like_DNA-bd_sf"/>
</dbReference>
<dbReference type="GO" id="GO:0006310">
    <property type="term" value="P:DNA recombination"/>
    <property type="evidence" value="ECO:0007669"/>
    <property type="project" value="UniProtKB-UniRule"/>
</dbReference>
<dbReference type="Proteomes" id="UP000318053">
    <property type="component" value="Unassembled WGS sequence"/>
</dbReference>
<evidence type="ECO:0000256" key="15">
    <source>
        <dbReference type="ARBA" id="ARBA00034617"/>
    </source>
</evidence>
<comment type="cofactor">
    <cofactor evidence="1">
        <name>Mg(2+)</name>
        <dbReference type="ChEBI" id="CHEBI:18420"/>
    </cofactor>
</comment>
<evidence type="ECO:0000256" key="17">
    <source>
        <dbReference type="SAM" id="MobiDB-lite"/>
    </source>
</evidence>
<dbReference type="InterPro" id="IPR044876">
    <property type="entry name" value="HRDC_dom_sf"/>
</dbReference>
<dbReference type="Pfam" id="PF09382">
    <property type="entry name" value="RQC"/>
    <property type="match status" value="1"/>
</dbReference>
<keyword evidence="13" id="KW-0234">DNA repair</keyword>
<dbReference type="SMART" id="SM00956">
    <property type="entry name" value="RQC"/>
    <property type="match status" value="1"/>
</dbReference>
<dbReference type="SUPFAM" id="SSF52540">
    <property type="entry name" value="P-loop containing nucleoside triphosphate hydrolases"/>
    <property type="match status" value="2"/>
</dbReference>
<evidence type="ECO:0000259" key="18">
    <source>
        <dbReference type="PROSITE" id="PS50967"/>
    </source>
</evidence>
<dbReference type="InterPro" id="IPR032284">
    <property type="entry name" value="RecQ_Zn-bd"/>
</dbReference>
<dbReference type="GO" id="GO:0046872">
    <property type="term" value="F:metal ion binding"/>
    <property type="evidence" value="ECO:0007669"/>
    <property type="project" value="UniProtKB-KW"/>
</dbReference>
<protein>
    <recommendedName>
        <fullName evidence="16">DNA helicase RecQ</fullName>
        <ecNumber evidence="16">5.6.2.4</ecNumber>
    </recommendedName>
</protein>
<dbReference type="Pfam" id="PF16124">
    <property type="entry name" value="RecQ_Zn_bind"/>
    <property type="match status" value="1"/>
</dbReference>
<feature type="region of interest" description="Disordered" evidence="17">
    <location>
        <begin position="612"/>
        <end position="632"/>
    </location>
</feature>
<dbReference type="InterPro" id="IPR001650">
    <property type="entry name" value="Helicase_C-like"/>
</dbReference>
<dbReference type="SUPFAM" id="SSF47819">
    <property type="entry name" value="HRDC-like"/>
    <property type="match status" value="1"/>
</dbReference>
<keyword evidence="5" id="KW-0547">Nucleotide-binding</keyword>
<dbReference type="GO" id="GO:0030894">
    <property type="term" value="C:replisome"/>
    <property type="evidence" value="ECO:0007669"/>
    <property type="project" value="TreeGrafter"/>
</dbReference>
<dbReference type="PROSITE" id="PS50967">
    <property type="entry name" value="HRDC"/>
    <property type="match status" value="1"/>
</dbReference>
<dbReference type="InterPro" id="IPR027417">
    <property type="entry name" value="P-loop_NTPase"/>
</dbReference>
<keyword evidence="4" id="KW-0479">Metal-binding</keyword>
<dbReference type="PANTHER" id="PTHR13710:SF105">
    <property type="entry name" value="ATP-DEPENDENT DNA HELICASE Q1"/>
    <property type="match status" value="1"/>
</dbReference>
<dbReference type="NCBIfam" id="TIGR01389">
    <property type="entry name" value="recQ"/>
    <property type="match status" value="1"/>
</dbReference>
<organism evidence="21 22">
    <name type="scientific">Allorhodopirellula solitaria</name>
    <dbReference type="NCBI Taxonomy" id="2527987"/>
    <lineage>
        <taxon>Bacteria</taxon>
        <taxon>Pseudomonadati</taxon>
        <taxon>Planctomycetota</taxon>
        <taxon>Planctomycetia</taxon>
        <taxon>Pirellulales</taxon>
        <taxon>Pirellulaceae</taxon>
        <taxon>Allorhodopirellula</taxon>
    </lineage>
</organism>
<dbReference type="InterPro" id="IPR011545">
    <property type="entry name" value="DEAD/DEAH_box_helicase_dom"/>
</dbReference>
<evidence type="ECO:0000256" key="14">
    <source>
        <dbReference type="ARBA" id="ARBA00023235"/>
    </source>
</evidence>
<dbReference type="RefSeq" id="WP_146392982.1">
    <property type="nucleotide sequence ID" value="NZ_SJPK01000012.1"/>
</dbReference>
<dbReference type="OrthoDB" id="9763310at2"/>